<feature type="region of interest" description="Disordered" evidence="2">
    <location>
        <begin position="349"/>
        <end position="371"/>
    </location>
</feature>
<feature type="compositionally biased region" description="Low complexity" evidence="2">
    <location>
        <begin position="349"/>
        <end position="362"/>
    </location>
</feature>
<evidence type="ECO:0000259" key="3">
    <source>
        <dbReference type="PROSITE" id="PS50802"/>
    </source>
</evidence>
<evidence type="ECO:0000256" key="2">
    <source>
        <dbReference type="SAM" id="MobiDB-lite"/>
    </source>
</evidence>
<protein>
    <submittedName>
        <fullName evidence="4">Otu domain-containing protein 3</fullName>
    </submittedName>
</protein>
<dbReference type="CDD" id="cd14279">
    <property type="entry name" value="CUE"/>
    <property type="match status" value="1"/>
</dbReference>
<dbReference type="InterPro" id="IPR003323">
    <property type="entry name" value="OTU_dom"/>
</dbReference>
<keyword evidence="1" id="KW-0175">Coiled coil</keyword>
<gene>
    <name evidence="4" type="ORF">PoB_003370000</name>
</gene>
<reference evidence="4 5" key="1">
    <citation type="journal article" date="2021" name="Elife">
        <title>Chloroplast acquisition without the gene transfer in kleptoplastic sea slugs, Plakobranchus ocellatus.</title>
        <authorList>
            <person name="Maeda T."/>
            <person name="Takahashi S."/>
            <person name="Yoshida T."/>
            <person name="Shimamura S."/>
            <person name="Takaki Y."/>
            <person name="Nagai Y."/>
            <person name="Toyoda A."/>
            <person name="Suzuki Y."/>
            <person name="Arimoto A."/>
            <person name="Ishii H."/>
            <person name="Satoh N."/>
            <person name="Nishiyama T."/>
            <person name="Hasebe M."/>
            <person name="Maruyama T."/>
            <person name="Minagawa J."/>
            <person name="Obokata J."/>
            <person name="Shigenobu S."/>
        </authorList>
    </citation>
    <scope>NUCLEOTIDE SEQUENCE [LARGE SCALE GENOMIC DNA]</scope>
</reference>
<feature type="compositionally biased region" description="Low complexity" evidence="2">
    <location>
        <begin position="284"/>
        <end position="304"/>
    </location>
</feature>
<evidence type="ECO:0000256" key="1">
    <source>
        <dbReference type="SAM" id="Coils"/>
    </source>
</evidence>
<feature type="coiled-coil region" evidence="1">
    <location>
        <begin position="382"/>
        <end position="409"/>
    </location>
</feature>
<dbReference type="InterPro" id="IPR050704">
    <property type="entry name" value="Peptidase_C85-like"/>
</dbReference>
<keyword evidence="5" id="KW-1185">Reference proteome</keyword>
<dbReference type="EMBL" id="BLXT01003842">
    <property type="protein sequence ID" value="GFO07195.1"/>
    <property type="molecule type" value="Genomic_DNA"/>
</dbReference>
<dbReference type="GO" id="GO:0004843">
    <property type="term" value="F:cysteine-type deubiquitinase activity"/>
    <property type="evidence" value="ECO:0007669"/>
    <property type="project" value="TreeGrafter"/>
</dbReference>
<dbReference type="PANTHER" id="PTHR12419:SF7">
    <property type="entry name" value="OTU DOMAIN-CONTAINING PROTEIN 3"/>
    <property type="match status" value="1"/>
</dbReference>
<evidence type="ECO:0000313" key="4">
    <source>
        <dbReference type="EMBL" id="GFO07195.1"/>
    </source>
</evidence>
<dbReference type="PROSITE" id="PS50802">
    <property type="entry name" value="OTU"/>
    <property type="match status" value="1"/>
</dbReference>
<accession>A0AAV4AG98</accession>
<dbReference type="Pfam" id="PF02338">
    <property type="entry name" value="OTU"/>
    <property type="match status" value="1"/>
</dbReference>
<organism evidence="4 5">
    <name type="scientific">Plakobranchus ocellatus</name>
    <dbReference type="NCBI Taxonomy" id="259542"/>
    <lineage>
        <taxon>Eukaryota</taxon>
        <taxon>Metazoa</taxon>
        <taxon>Spiralia</taxon>
        <taxon>Lophotrochozoa</taxon>
        <taxon>Mollusca</taxon>
        <taxon>Gastropoda</taxon>
        <taxon>Heterobranchia</taxon>
        <taxon>Euthyneura</taxon>
        <taxon>Panpulmonata</taxon>
        <taxon>Sacoglossa</taxon>
        <taxon>Placobranchoidea</taxon>
        <taxon>Plakobranchidae</taxon>
        <taxon>Plakobranchus</taxon>
    </lineage>
</organism>
<dbReference type="InterPro" id="IPR038765">
    <property type="entry name" value="Papain-like_cys_pep_sf"/>
</dbReference>
<dbReference type="GO" id="GO:0016579">
    <property type="term" value="P:protein deubiquitination"/>
    <property type="evidence" value="ECO:0007669"/>
    <property type="project" value="TreeGrafter"/>
</dbReference>
<feature type="domain" description="OTU" evidence="3">
    <location>
        <begin position="53"/>
        <end position="173"/>
    </location>
</feature>
<evidence type="ECO:0000313" key="5">
    <source>
        <dbReference type="Proteomes" id="UP000735302"/>
    </source>
</evidence>
<dbReference type="Proteomes" id="UP000735302">
    <property type="component" value="Unassembled WGS sequence"/>
</dbReference>
<dbReference type="Gene3D" id="3.90.70.80">
    <property type="match status" value="1"/>
</dbReference>
<sequence length="448" mass="49760">MKKKKDFDPQSSKQHTIFIFYIRAYRSIAIAPQLKTILYKCILWLTVSLTAPLTITNCLFRALGDQLEGHCRNHFRHRAEVVSYMRLHRIDFEPFVEDDVSFDDHVLNLQKLGTHAGNDAIVAFAKVNNVNVIIHQLNGKPLMIPGPTTPTEDTRQLHLAYHNGDHYSSVRRLGDNTESPAHIRLQEMVDDRQNVYKKKSQDYQGVVSAKRGLEDIETEVALAARCDDKERVRQSLYECDYDVDAAIADLLQQMEMSGDTEHDDSTSLASQQTSTDSGVWNSLPASASVSTNTSNNSSPTSSNSRHGGSALRNSSTSSSADGEGGGILNGSGGSVNGKGLKVHFREDSFGGNSSGYGSLSSNKGGGARPKVMVVPQKPVKISSKKLKEMKKQEKKRKQEEKRREKHLSIINNNNNNNLTYTQQYYIPQAGDVRDVTVVPLHDGRMARI</sequence>
<comment type="caution">
    <text evidence="4">The sequence shown here is derived from an EMBL/GenBank/DDBJ whole genome shotgun (WGS) entry which is preliminary data.</text>
</comment>
<proteinExistence type="predicted"/>
<feature type="compositionally biased region" description="Gly residues" evidence="2">
    <location>
        <begin position="322"/>
        <end position="334"/>
    </location>
</feature>
<dbReference type="AlphaFoldDB" id="A0AAV4AG98"/>
<dbReference type="PANTHER" id="PTHR12419">
    <property type="entry name" value="OTU DOMAIN CONTAINING PROTEIN"/>
    <property type="match status" value="1"/>
</dbReference>
<feature type="region of interest" description="Disordered" evidence="2">
    <location>
        <begin position="257"/>
        <end position="334"/>
    </location>
</feature>
<name>A0AAV4AG98_9GAST</name>
<feature type="compositionally biased region" description="Polar residues" evidence="2">
    <location>
        <begin position="266"/>
        <end position="280"/>
    </location>
</feature>
<dbReference type="SUPFAM" id="SSF54001">
    <property type="entry name" value="Cysteine proteinases"/>
    <property type="match status" value="1"/>
</dbReference>